<dbReference type="Proteomes" id="UP000789702">
    <property type="component" value="Unassembled WGS sequence"/>
</dbReference>
<evidence type="ECO:0000313" key="2">
    <source>
        <dbReference type="Proteomes" id="UP000789702"/>
    </source>
</evidence>
<comment type="caution">
    <text evidence="1">The sequence shown here is derived from an EMBL/GenBank/DDBJ whole genome shotgun (WGS) entry which is preliminary data.</text>
</comment>
<evidence type="ECO:0000313" key="1">
    <source>
        <dbReference type="EMBL" id="CAG8637446.1"/>
    </source>
</evidence>
<feature type="non-terminal residue" evidence="1">
    <location>
        <position position="1"/>
    </location>
</feature>
<sequence length="76" mass="8824">VLLETFNIWMIELDYQDSELNVQIKNSKTENNIFTQSQKQSKASYTSRLFNISNLPKFDSLPQLPTILISNLMKLS</sequence>
<accession>A0ACA9N620</accession>
<keyword evidence="2" id="KW-1185">Reference proteome</keyword>
<protein>
    <submittedName>
        <fullName evidence="1">15629_t:CDS:1</fullName>
    </submittedName>
</protein>
<name>A0ACA9N620_9GLOM</name>
<gene>
    <name evidence="1" type="ORF">DHETER_LOCUS8676</name>
</gene>
<organism evidence="1 2">
    <name type="scientific">Dentiscutata heterogama</name>
    <dbReference type="NCBI Taxonomy" id="1316150"/>
    <lineage>
        <taxon>Eukaryota</taxon>
        <taxon>Fungi</taxon>
        <taxon>Fungi incertae sedis</taxon>
        <taxon>Mucoromycota</taxon>
        <taxon>Glomeromycotina</taxon>
        <taxon>Glomeromycetes</taxon>
        <taxon>Diversisporales</taxon>
        <taxon>Gigasporaceae</taxon>
        <taxon>Dentiscutata</taxon>
    </lineage>
</organism>
<reference evidence="1" key="1">
    <citation type="submission" date="2021-06" db="EMBL/GenBank/DDBJ databases">
        <authorList>
            <person name="Kallberg Y."/>
            <person name="Tangrot J."/>
            <person name="Rosling A."/>
        </authorList>
    </citation>
    <scope>NUCLEOTIDE SEQUENCE</scope>
    <source>
        <strain evidence="1">IL203A</strain>
    </source>
</reference>
<proteinExistence type="predicted"/>
<dbReference type="EMBL" id="CAJVPU010014102">
    <property type="protein sequence ID" value="CAG8637446.1"/>
    <property type="molecule type" value="Genomic_DNA"/>
</dbReference>